<keyword evidence="6 7" id="KW-0804">Transcription</keyword>
<dbReference type="InterPro" id="IPR035644">
    <property type="entry name" value="MraZ_C"/>
</dbReference>
<dbReference type="EMBL" id="FOXV01000005">
    <property type="protein sequence ID" value="SFQ41268.1"/>
    <property type="molecule type" value="Genomic_DNA"/>
</dbReference>
<dbReference type="InterPro" id="IPR007159">
    <property type="entry name" value="SpoVT-AbrB_dom"/>
</dbReference>
<evidence type="ECO:0000256" key="5">
    <source>
        <dbReference type="ARBA" id="ARBA00023125"/>
    </source>
</evidence>
<protein>
    <recommendedName>
        <fullName evidence="1 7">Transcriptional regulator MraZ</fullName>
    </recommendedName>
</protein>
<dbReference type="GO" id="GO:0009295">
    <property type="term" value="C:nucleoid"/>
    <property type="evidence" value="ECO:0007669"/>
    <property type="project" value="UniProtKB-SubCell"/>
</dbReference>
<dbReference type="Pfam" id="PF02381">
    <property type="entry name" value="MraZ"/>
    <property type="match status" value="1"/>
</dbReference>
<dbReference type="PANTHER" id="PTHR34701">
    <property type="entry name" value="TRANSCRIPTIONAL REGULATOR MRAZ"/>
    <property type="match status" value="1"/>
</dbReference>
<sequence length="173" mass="19791">MGRRLRFRGSGHQKVDKKGRVSIPASFRRVLEAGDPAWEPGQNPEFVIVYGDHRRNFLECYTMVAIEEVEDQIDDMPRGSPERRILENIFTGLSVTATVDETGRIVLTQLLRDKIGVPLDSEAFFIASGDTFQVWNPETYNEVERARVDEYLDALPADVDPLTLLPEKRKREE</sequence>
<accession>A0A1I5YAQ4</accession>
<keyword evidence="5 7" id="KW-0238">DNA-binding</keyword>
<dbReference type="InterPro" id="IPR020603">
    <property type="entry name" value="MraZ_dom"/>
</dbReference>
<evidence type="ECO:0000256" key="3">
    <source>
        <dbReference type="ARBA" id="ARBA00022737"/>
    </source>
</evidence>
<organism evidence="9 10">
    <name type="scientific">Roseivivax halotolerans</name>
    <dbReference type="NCBI Taxonomy" id="93684"/>
    <lineage>
        <taxon>Bacteria</taxon>
        <taxon>Pseudomonadati</taxon>
        <taxon>Pseudomonadota</taxon>
        <taxon>Alphaproteobacteria</taxon>
        <taxon>Rhodobacterales</taxon>
        <taxon>Roseobacteraceae</taxon>
        <taxon>Roseivivax</taxon>
    </lineage>
</organism>
<feature type="domain" description="SpoVT-AbrB" evidence="8">
    <location>
        <begin position="10"/>
        <end position="53"/>
    </location>
</feature>
<dbReference type="PANTHER" id="PTHR34701:SF1">
    <property type="entry name" value="TRANSCRIPTIONAL REGULATOR MRAZ"/>
    <property type="match status" value="1"/>
</dbReference>
<comment type="subunit">
    <text evidence="7">Forms oligomers.</text>
</comment>
<dbReference type="InterPro" id="IPR003444">
    <property type="entry name" value="MraZ"/>
</dbReference>
<dbReference type="CDD" id="cd16320">
    <property type="entry name" value="MraZ_N"/>
    <property type="match status" value="1"/>
</dbReference>
<dbReference type="STRING" id="93684.SAMN05421853_105106"/>
<evidence type="ECO:0000256" key="4">
    <source>
        <dbReference type="ARBA" id="ARBA00023015"/>
    </source>
</evidence>
<gene>
    <name evidence="7" type="primary">mraZ</name>
    <name evidence="9" type="ORF">SAMN05421853_105106</name>
</gene>
<reference evidence="10" key="1">
    <citation type="submission" date="2016-10" db="EMBL/GenBank/DDBJ databases">
        <authorList>
            <person name="Varghese N."/>
            <person name="Submissions S."/>
        </authorList>
    </citation>
    <scope>NUCLEOTIDE SEQUENCE [LARGE SCALE GENOMIC DNA]</scope>
    <source>
        <strain evidence="10">JCM 10271</strain>
    </source>
</reference>
<dbReference type="InterPro" id="IPR035642">
    <property type="entry name" value="MraZ_N"/>
</dbReference>
<dbReference type="Proteomes" id="UP000243106">
    <property type="component" value="Unassembled WGS sequence"/>
</dbReference>
<dbReference type="PROSITE" id="PS51740">
    <property type="entry name" value="SPOVT_ABRB"/>
    <property type="match status" value="2"/>
</dbReference>
<evidence type="ECO:0000313" key="9">
    <source>
        <dbReference type="EMBL" id="SFQ41268.1"/>
    </source>
</evidence>
<evidence type="ECO:0000256" key="2">
    <source>
        <dbReference type="ARBA" id="ARBA00022490"/>
    </source>
</evidence>
<comment type="subcellular location">
    <subcellularLocation>
        <location evidence="7">Cytoplasm</location>
        <location evidence="7">Nucleoid</location>
    </subcellularLocation>
</comment>
<keyword evidence="10" id="KW-1185">Reference proteome</keyword>
<keyword evidence="4 7" id="KW-0805">Transcription regulation</keyword>
<feature type="domain" description="SpoVT-AbrB" evidence="8">
    <location>
        <begin position="94"/>
        <end position="139"/>
    </location>
</feature>
<dbReference type="GO" id="GO:0005737">
    <property type="term" value="C:cytoplasm"/>
    <property type="evidence" value="ECO:0007669"/>
    <property type="project" value="UniProtKB-UniRule"/>
</dbReference>
<comment type="similarity">
    <text evidence="7">Belongs to the MraZ family.</text>
</comment>
<evidence type="ECO:0000256" key="7">
    <source>
        <dbReference type="HAMAP-Rule" id="MF_01008"/>
    </source>
</evidence>
<name>A0A1I5YAQ4_9RHOB</name>
<dbReference type="GO" id="GO:0000976">
    <property type="term" value="F:transcription cis-regulatory region binding"/>
    <property type="evidence" value="ECO:0007669"/>
    <property type="project" value="TreeGrafter"/>
</dbReference>
<keyword evidence="2 7" id="KW-0963">Cytoplasm</keyword>
<dbReference type="GO" id="GO:0003700">
    <property type="term" value="F:DNA-binding transcription factor activity"/>
    <property type="evidence" value="ECO:0007669"/>
    <property type="project" value="UniProtKB-UniRule"/>
</dbReference>
<evidence type="ECO:0000256" key="1">
    <source>
        <dbReference type="ARBA" id="ARBA00013860"/>
    </source>
</evidence>
<evidence type="ECO:0000259" key="8">
    <source>
        <dbReference type="PROSITE" id="PS51740"/>
    </source>
</evidence>
<dbReference type="NCBIfam" id="NF001476">
    <property type="entry name" value="PRK00326.2-2"/>
    <property type="match status" value="1"/>
</dbReference>
<dbReference type="SUPFAM" id="SSF89447">
    <property type="entry name" value="AbrB/MazE/MraZ-like"/>
    <property type="match status" value="1"/>
</dbReference>
<proteinExistence type="inferred from homology"/>
<evidence type="ECO:0000256" key="6">
    <source>
        <dbReference type="ARBA" id="ARBA00023163"/>
    </source>
</evidence>
<dbReference type="InterPro" id="IPR037914">
    <property type="entry name" value="SpoVT-AbrB_sf"/>
</dbReference>
<dbReference type="Gene3D" id="3.40.1550.20">
    <property type="entry name" value="Transcriptional regulator MraZ domain"/>
    <property type="match status" value="1"/>
</dbReference>
<dbReference type="AlphaFoldDB" id="A0A1I5YAQ4"/>
<keyword evidence="3" id="KW-0677">Repeat</keyword>
<dbReference type="InterPro" id="IPR038619">
    <property type="entry name" value="MraZ_sf"/>
</dbReference>
<dbReference type="HAMAP" id="MF_01008">
    <property type="entry name" value="MraZ"/>
    <property type="match status" value="1"/>
</dbReference>
<evidence type="ECO:0000313" key="10">
    <source>
        <dbReference type="Proteomes" id="UP000243106"/>
    </source>
</evidence>
<dbReference type="CDD" id="cd16321">
    <property type="entry name" value="MraZ_C"/>
    <property type="match status" value="1"/>
</dbReference>
<dbReference type="GO" id="GO:2000143">
    <property type="term" value="P:negative regulation of DNA-templated transcription initiation"/>
    <property type="evidence" value="ECO:0007669"/>
    <property type="project" value="TreeGrafter"/>
</dbReference>
<dbReference type="RefSeq" id="WP_093010751.1">
    <property type="nucleotide sequence ID" value="NZ_FOXV01000005.1"/>
</dbReference>